<organism evidence="2 3">
    <name type="scientific">Aldrovandia affinis</name>
    <dbReference type="NCBI Taxonomy" id="143900"/>
    <lineage>
        <taxon>Eukaryota</taxon>
        <taxon>Metazoa</taxon>
        <taxon>Chordata</taxon>
        <taxon>Craniata</taxon>
        <taxon>Vertebrata</taxon>
        <taxon>Euteleostomi</taxon>
        <taxon>Actinopterygii</taxon>
        <taxon>Neopterygii</taxon>
        <taxon>Teleostei</taxon>
        <taxon>Notacanthiformes</taxon>
        <taxon>Halosauridae</taxon>
        <taxon>Aldrovandia</taxon>
    </lineage>
</organism>
<feature type="compositionally biased region" description="Basic and acidic residues" evidence="1">
    <location>
        <begin position="49"/>
        <end position="61"/>
    </location>
</feature>
<evidence type="ECO:0000256" key="1">
    <source>
        <dbReference type="SAM" id="MobiDB-lite"/>
    </source>
</evidence>
<gene>
    <name evidence="2" type="ORF">AAFF_G00388030</name>
</gene>
<name>A0AAD7SES6_9TELE</name>
<reference evidence="2" key="1">
    <citation type="journal article" date="2023" name="Science">
        <title>Genome structures resolve the early diversification of teleost fishes.</title>
        <authorList>
            <person name="Parey E."/>
            <person name="Louis A."/>
            <person name="Montfort J."/>
            <person name="Bouchez O."/>
            <person name="Roques C."/>
            <person name="Iampietro C."/>
            <person name="Lluch J."/>
            <person name="Castinel A."/>
            <person name="Donnadieu C."/>
            <person name="Desvignes T."/>
            <person name="Floi Bucao C."/>
            <person name="Jouanno E."/>
            <person name="Wen M."/>
            <person name="Mejri S."/>
            <person name="Dirks R."/>
            <person name="Jansen H."/>
            <person name="Henkel C."/>
            <person name="Chen W.J."/>
            <person name="Zahm M."/>
            <person name="Cabau C."/>
            <person name="Klopp C."/>
            <person name="Thompson A.W."/>
            <person name="Robinson-Rechavi M."/>
            <person name="Braasch I."/>
            <person name="Lecointre G."/>
            <person name="Bobe J."/>
            <person name="Postlethwait J.H."/>
            <person name="Berthelot C."/>
            <person name="Roest Crollius H."/>
            <person name="Guiguen Y."/>
        </authorList>
    </citation>
    <scope>NUCLEOTIDE SEQUENCE</scope>
    <source>
        <strain evidence="2">NC1722</strain>
    </source>
</reference>
<accession>A0AAD7SES6</accession>
<sequence>MKAPISSAVSLIIRETIRRRFISVGGSRPDVSHVAQLTPIPVMRLSPDGSRETVGTRREAHPGAGLPGPPRYRGGRRRRSASPHTQMLQIPRPQPSEARFRSDKQLSPGAGGRVKGRGRRTFAIAHNQPGSRRCHSSCVSAHAGASGTGLAPALRDVTFLTHCHTGAGDTHDGRVNPPA</sequence>
<keyword evidence="3" id="KW-1185">Reference proteome</keyword>
<feature type="region of interest" description="Disordered" evidence="1">
    <location>
        <begin position="43"/>
        <end position="118"/>
    </location>
</feature>
<protein>
    <submittedName>
        <fullName evidence="2">Uncharacterized protein</fullName>
    </submittedName>
</protein>
<proteinExistence type="predicted"/>
<evidence type="ECO:0000313" key="2">
    <source>
        <dbReference type="EMBL" id="KAJ8401221.1"/>
    </source>
</evidence>
<comment type="caution">
    <text evidence="2">The sequence shown here is derived from an EMBL/GenBank/DDBJ whole genome shotgun (WGS) entry which is preliminary data.</text>
</comment>
<dbReference type="EMBL" id="JAINUG010000072">
    <property type="protein sequence ID" value="KAJ8401221.1"/>
    <property type="molecule type" value="Genomic_DNA"/>
</dbReference>
<evidence type="ECO:0000313" key="3">
    <source>
        <dbReference type="Proteomes" id="UP001221898"/>
    </source>
</evidence>
<dbReference type="Proteomes" id="UP001221898">
    <property type="component" value="Unassembled WGS sequence"/>
</dbReference>
<dbReference type="AlphaFoldDB" id="A0AAD7SES6"/>